<keyword evidence="3" id="KW-1185">Reference proteome</keyword>
<feature type="region of interest" description="Disordered" evidence="1">
    <location>
        <begin position="1"/>
        <end position="122"/>
    </location>
</feature>
<evidence type="ECO:0000313" key="3">
    <source>
        <dbReference type="Proteomes" id="UP001163046"/>
    </source>
</evidence>
<gene>
    <name evidence="2" type="ORF">OS493_028048</name>
</gene>
<feature type="compositionally biased region" description="Polar residues" evidence="1">
    <location>
        <begin position="1"/>
        <end position="13"/>
    </location>
</feature>
<dbReference type="EMBL" id="MU825422">
    <property type="protein sequence ID" value="KAJ7389993.1"/>
    <property type="molecule type" value="Genomic_DNA"/>
</dbReference>
<feature type="compositionally biased region" description="Polar residues" evidence="1">
    <location>
        <begin position="73"/>
        <end position="84"/>
    </location>
</feature>
<feature type="compositionally biased region" description="Basic and acidic residues" evidence="1">
    <location>
        <begin position="53"/>
        <end position="64"/>
    </location>
</feature>
<proteinExistence type="predicted"/>
<feature type="compositionally biased region" description="Basic and acidic residues" evidence="1">
    <location>
        <begin position="109"/>
        <end position="122"/>
    </location>
</feature>
<comment type="caution">
    <text evidence="2">The sequence shown here is derived from an EMBL/GenBank/DDBJ whole genome shotgun (WGS) entry which is preliminary data.</text>
</comment>
<feature type="compositionally biased region" description="Basic and acidic residues" evidence="1">
    <location>
        <begin position="85"/>
        <end position="94"/>
    </location>
</feature>
<accession>A0A9W9ZZI9</accession>
<name>A0A9W9ZZI9_9CNID</name>
<evidence type="ECO:0000313" key="2">
    <source>
        <dbReference type="EMBL" id="KAJ7389993.1"/>
    </source>
</evidence>
<dbReference type="AlphaFoldDB" id="A0A9W9ZZI9"/>
<sequence length="141" mass="15056">MGTGASSNSSRSTGRAAVNTAVVTSRWKKNARSSTTSNLAPCAEIAETPRASSQKEIKAEERHIKSNKKPVSPATSTSLQTPSKQGKDKGKPSEAKSGAATTAKLPPSGDKKQINSKEKCENYRDKETGLHKCCVKRNKHC</sequence>
<dbReference type="Proteomes" id="UP001163046">
    <property type="component" value="Unassembled WGS sequence"/>
</dbReference>
<organism evidence="2 3">
    <name type="scientific">Desmophyllum pertusum</name>
    <dbReference type="NCBI Taxonomy" id="174260"/>
    <lineage>
        <taxon>Eukaryota</taxon>
        <taxon>Metazoa</taxon>
        <taxon>Cnidaria</taxon>
        <taxon>Anthozoa</taxon>
        <taxon>Hexacorallia</taxon>
        <taxon>Scleractinia</taxon>
        <taxon>Caryophylliina</taxon>
        <taxon>Caryophylliidae</taxon>
        <taxon>Desmophyllum</taxon>
    </lineage>
</organism>
<protein>
    <submittedName>
        <fullName evidence="2">Uncharacterized protein</fullName>
    </submittedName>
</protein>
<evidence type="ECO:0000256" key="1">
    <source>
        <dbReference type="SAM" id="MobiDB-lite"/>
    </source>
</evidence>
<reference evidence="2" key="1">
    <citation type="submission" date="2023-01" db="EMBL/GenBank/DDBJ databases">
        <title>Genome assembly of the deep-sea coral Lophelia pertusa.</title>
        <authorList>
            <person name="Herrera S."/>
            <person name="Cordes E."/>
        </authorList>
    </citation>
    <scope>NUCLEOTIDE SEQUENCE</scope>
    <source>
        <strain evidence="2">USNM1676648</strain>
        <tissue evidence="2">Polyp</tissue>
    </source>
</reference>